<dbReference type="GO" id="GO:0000159">
    <property type="term" value="C:protein phosphatase type 2A complex"/>
    <property type="evidence" value="ECO:0007669"/>
    <property type="project" value="TreeGrafter"/>
</dbReference>
<proteinExistence type="predicted"/>
<dbReference type="AlphaFoldDB" id="A0A8S1RP31"/>
<gene>
    <name evidence="1" type="ORF">PSON_ATCC_30995.1.T2070013</name>
</gene>
<dbReference type="OrthoDB" id="5586at2759"/>
<organism evidence="1 2">
    <name type="scientific">Paramecium sonneborni</name>
    <dbReference type="NCBI Taxonomy" id="65129"/>
    <lineage>
        <taxon>Eukaryota</taxon>
        <taxon>Sar</taxon>
        <taxon>Alveolata</taxon>
        <taxon>Ciliophora</taxon>
        <taxon>Intramacronucleata</taxon>
        <taxon>Oligohymenophorea</taxon>
        <taxon>Peniculida</taxon>
        <taxon>Parameciidae</taxon>
        <taxon>Paramecium</taxon>
    </lineage>
</organism>
<dbReference type="GO" id="GO:0019888">
    <property type="term" value="F:protein phosphatase regulator activity"/>
    <property type="evidence" value="ECO:0007669"/>
    <property type="project" value="TreeGrafter"/>
</dbReference>
<sequence length="93" mass="11612">MTIIDIIINNLERMKFISVTLNQVIYLIYWEKKMILIKSYFQGPYRNRQYFIYEQFYVIYCKFLELDDDHDFYISKRDVSYFSFQPLFKSQIN</sequence>
<comment type="caution">
    <text evidence="1">The sequence shown here is derived from an EMBL/GenBank/DDBJ whole genome shotgun (WGS) entry which is preliminary data.</text>
</comment>
<dbReference type="PANTHER" id="PTHR14095:SF0">
    <property type="entry name" value="MIP22305P"/>
    <property type="match status" value="1"/>
</dbReference>
<dbReference type="EMBL" id="CAJJDN010000207">
    <property type="protein sequence ID" value="CAD8129092.1"/>
    <property type="molecule type" value="Genomic_DNA"/>
</dbReference>
<protein>
    <submittedName>
        <fullName evidence="1">Uncharacterized protein</fullName>
    </submittedName>
</protein>
<dbReference type="PANTHER" id="PTHR14095">
    <property type="entry name" value="PHOSPHATASE 2A REGULATORY SUBUNIT-RELATED"/>
    <property type="match status" value="1"/>
</dbReference>
<keyword evidence="2" id="KW-1185">Reference proteome</keyword>
<accession>A0A8S1RP31</accession>
<evidence type="ECO:0000313" key="1">
    <source>
        <dbReference type="EMBL" id="CAD8129092.1"/>
    </source>
</evidence>
<name>A0A8S1RP31_9CILI</name>
<dbReference type="Proteomes" id="UP000692954">
    <property type="component" value="Unassembled WGS sequence"/>
</dbReference>
<evidence type="ECO:0000313" key="2">
    <source>
        <dbReference type="Proteomes" id="UP000692954"/>
    </source>
</evidence>
<reference evidence="1" key="1">
    <citation type="submission" date="2021-01" db="EMBL/GenBank/DDBJ databases">
        <authorList>
            <consortium name="Genoscope - CEA"/>
            <person name="William W."/>
        </authorList>
    </citation>
    <scope>NUCLEOTIDE SEQUENCE</scope>
</reference>